<feature type="domain" description="Pyruvate/ketoisovalerate oxidoreductase catalytic" evidence="2">
    <location>
        <begin position="12"/>
        <end position="175"/>
    </location>
</feature>
<evidence type="ECO:0000313" key="3">
    <source>
        <dbReference type="EMBL" id="QPJ63746.1"/>
    </source>
</evidence>
<dbReference type="InterPro" id="IPR019752">
    <property type="entry name" value="Pyrv/ketoisovalerate_OxRed_cat"/>
</dbReference>
<name>A0A7T0BZE5_9BACT</name>
<dbReference type="GO" id="GO:0016625">
    <property type="term" value="F:oxidoreductase activity, acting on the aldehyde or oxo group of donors, iron-sulfur protein as acceptor"/>
    <property type="evidence" value="ECO:0007669"/>
    <property type="project" value="InterPro"/>
</dbReference>
<sequence length="227" mass="24827">MKRMNIRISGLGGQGAVTAAHLLAMAANAMGKYSISNPFFGAEKRMAPAESYVRVGPDKIYDRGELVFPEVIMIFHPQVITMQKSYTAPFYSGIKEGGLIIINTDVDLLSKEDHERLDELGVSVFNLDATSLALEIGGTELSTNMAMIGGCAGITKVVDMEALDKALKERFGKKYVASGGTATLDEAIKKKYAKKEQLLQKNMDTMQKAYDMAKEWAETSSYAVVTY</sequence>
<dbReference type="PANTHER" id="PTHR43366:SF1">
    <property type="entry name" value="PYRUVATE SYNTHASE SUBUNIT PORC"/>
    <property type="match status" value="1"/>
</dbReference>
<dbReference type="EMBL" id="CP048685">
    <property type="protein sequence ID" value="QPJ63746.1"/>
    <property type="molecule type" value="Genomic_DNA"/>
</dbReference>
<dbReference type="Pfam" id="PF01558">
    <property type="entry name" value="POR"/>
    <property type="match status" value="1"/>
</dbReference>
<dbReference type="Proteomes" id="UP000594688">
    <property type="component" value="Chromosome"/>
</dbReference>
<dbReference type="InterPro" id="IPR002869">
    <property type="entry name" value="Pyrv_flavodox_OxRed_cen"/>
</dbReference>
<dbReference type="SUPFAM" id="SSF53323">
    <property type="entry name" value="Pyruvate-ferredoxin oxidoreductase, PFOR, domain III"/>
    <property type="match status" value="1"/>
</dbReference>
<evidence type="ECO:0000256" key="1">
    <source>
        <dbReference type="ARBA" id="ARBA00023002"/>
    </source>
</evidence>
<keyword evidence="1" id="KW-0560">Oxidoreductase</keyword>
<dbReference type="Gene3D" id="3.40.920.10">
    <property type="entry name" value="Pyruvate-ferredoxin oxidoreductase, PFOR, domain III"/>
    <property type="match status" value="1"/>
</dbReference>
<dbReference type="NCBIfam" id="TIGR02175">
    <property type="entry name" value="PorC_KorC"/>
    <property type="match status" value="1"/>
</dbReference>
<accession>A0A7T0BZE5</accession>
<dbReference type="AlphaFoldDB" id="A0A7T0BZE5"/>
<dbReference type="InterPro" id="IPR011894">
    <property type="entry name" value="PorC_KorC"/>
</dbReference>
<protein>
    <submittedName>
        <fullName evidence="3">Ferredoxin oxidoreductase</fullName>
    </submittedName>
</protein>
<reference evidence="3 4" key="1">
    <citation type="submission" date="2020-02" db="EMBL/GenBank/DDBJ databases">
        <title>Genomic and physiological characterization of two novel Nitrospinaceae genera.</title>
        <authorList>
            <person name="Mueller A.J."/>
            <person name="Jung M.-Y."/>
            <person name="Strachan C.R."/>
            <person name="Herbold C.W."/>
            <person name="Kirkegaard R.H."/>
            <person name="Daims H."/>
        </authorList>
    </citation>
    <scope>NUCLEOTIDE SEQUENCE [LARGE SCALE GENOMIC DNA]</scope>
    <source>
        <strain evidence="3">EB</strain>
    </source>
</reference>
<dbReference type="KEGG" id="nli:G3M70_07785"/>
<proteinExistence type="predicted"/>
<gene>
    <name evidence="3" type="ORF">G3M70_07785</name>
</gene>
<evidence type="ECO:0000259" key="2">
    <source>
        <dbReference type="Pfam" id="PF01558"/>
    </source>
</evidence>
<dbReference type="InterPro" id="IPR051626">
    <property type="entry name" value="Oxidoreductase_gamma_subunit"/>
</dbReference>
<dbReference type="PANTHER" id="PTHR43366">
    <property type="entry name" value="PYRUVATE SYNTHASE SUBUNIT PORC"/>
    <property type="match status" value="1"/>
</dbReference>
<evidence type="ECO:0000313" key="4">
    <source>
        <dbReference type="Proteomes" id="UP000594688"/>
    </source>
</evidence>
<organism evidence="3 4">
    <name type="scientific">Candidatus Nitronauta litoralis</name>
    <dbReference type="NCBI Taxonomy" id="2705533"/>
    <lineage>
        <taxon>Bacteria</taxon>
        <taxon>Pseudomonadati</taxon>
        <taxon>Nitrospinota/Tectimicrobiota group</taxon>
        <taxon>Nitrospinota</taxon>
        <taxon>Nitrospinia</taxon>
        <taxon>Nitrospinales</taxon>
        <taxon>Nitrospinaceae</taxon>
        <taxon>Candidatus Nitronauta</taxon>
    </lineage>
</organism>